<dbReference type="GO" id="GO:0003676">
    <property type="term" value="F:nucleic acid binding"/>
    <property type="evidence" value="ECO:0007669"/>
    <property type="project" value="InterPro"/>
</dbReference>
<dbReference type="AlphaFoldDB" id="A0A8C5M8F6"/>
<protein>
    <recommendedName>
        <fullName evidence="1">Tc1-like transposase DDE domain-containing protein</fullName>
    </recommendedName>
</protein>
<dbReference type="OrthoDB" id="3263820at2759"/>
<evidence type="ECO:0000313" key="2">
    <source>
        <dbReference type="Ensembl" id="ENSLLEP00000010491.1"/>
    </source>
</evidence>
<accession>A0A8C5M8F6</accession>
<sequence>IRWTFQQDNDPKHTSKSTREWLHQKKIKVLEWPSQSPDLNQIEILWSDLKRAVHRRWPHNLTDLDCFCNGEWANIAKSRCAMLIDWYPKRLSAGIKSKGASTKY</sequence>
<organism evidence="2 3">
    <name type="scientific">Leptobrachium leishanense</name>
    <name type="common">Leishan spiny toad</name>
    <dbReference type="NCBI Taxonomy" id="445787"/>
    <lineage>
        <taxon>Eukaryota</taxon>
        <taxon>Metazoa</taxon>
        <taxon>Chordata</taxon>
        <taxon>Craniata</taxon>
        <taxon>Vertebrata</taxon>
        <taxon>Euteleostomi</taxon>
        <taxon>Amphibia</taxon>
        <taxon>Batrachia</taxon>
        <taxon>Anura</taxon>
        <taxon>Pelobatoidea</taxon>
        <taxon>Megophryidae</taxon>
        <taxon>Leptobrachium</taxon>
    </lineage>
</organism>
<dbReference type="InterPro" id="IPR036397">
    <property type="entry name" value="RNaseH_sf"/>
</dbReference>
<proteinExistence type="predicted"/>
<dbReference type="Gene3D" id="3.30.420.10">
    <property type="entry name" value="Ribonuclease H-like superfamily/Ribonuclease H"/>
    <property type="match status" value="1"/>
</dbReference>
<evidence type="ECO:0000313" key="3">
    <source>
        <dbReference type="Proteomes" id="UP000694569"/>
    </source>
</evidence>
<dbReference type="Ensembl" id="ENSLLET00000010899.1">
    <property type="protein sequence ID" value="ENSLLEP00000010491.1"/>
    <property type="gene ID" value="ENSLLEG00000006696.1"/>
</dbReference>
<name>A0A8C5M8F6_9ANUR</name>
<dbReference type="Proteomes" id="UP000694569">
    <property type="component" value="Unplaced"/>
</dbReference>
<dbReference type="GeneTree" id="ENSGT01150000286979"/>
<dbReference type="InterPro" id="IPR038717">
    <property type="entry name" value="Tc1-like_DDE_dom"/>
</dbReference>
<evidence type="ECO:0000259" key="1">
    <source>
        <dbReference type="Pfam" id="PF13358"/>
    </source>
</evidence>
<reference evidence="2" key="2">
    <citation type="submission" date="2025-09" db="UniProtKB">
        <authorList>
            <consortium name="Ensembl"/>
        </authorList>
    </citation>
    <scope>IDENTIFICATION</scope>
</reference>
<keyword evidence="3" id="KW-1185">Reference proteome</keyword>
<reference evidence="2" key="1">
    <citation type="submission" date="2025-08" db="UniProtKB">
        <authorList>
            <consortium name="Ensembl"/>
        </authorList>
    </citation>
    <scope>IDENTIFICATION</scope>
</reference>
<dbReference type="Pfam" id="PF13358">
    <property type="entry name" value="DDE_3"/>
    <property type="match status" value="1"/>
</dbReference>
<feature type="domain" description="Tc1-like transposase DDE" evidence="1">
    <location>
        <begin position="8"/>
        <end position="59"/>
    </location>
</feature>